<dbReference type="VEuPathDB" id="MicrosporidiaDB:M153_6261000121"/>
<accession>A0A0R0LSF9</accession>
<keyword evidence="3" id="KW-1185">Reference proteome</keyword>
<dbReference type="AlphaFoldDB" id="A0A0R0LSF9"/>
<evidence type="ECO:0000313" key="2">
    <source>
        <dbReference type="EMBL" id="KRH92412.1"/>
    </source>
</evidence>
<dbReference type="Proteomes" id="UP000051530">
    <property type="component" value="Unassembled WGS sequence"/>
</dbReference>
<evidence type="ECO:0000313" key="3">
    <source>
        <dbReference type="Proteomes" id="UP000051530"/>
    </source>
</evidence>
<sequence length="40" mass="4314">MKGTLLLIIAYIALQSGNLSIFCLQTDISNSFITELPDVG</sequence>
<comment type="caution">
    <text evidence="2">The sequence shown here is derived from an EMBL/GenBank/DDBJ whole genome shotgun (WGS) entry which is preliminary data.</text>
</comment>
<dbReference type="EMBL" id="LGUB01000944">
    <property type="protein sequence ID" value="KRH92412.1"/>
    <property type="molecule type" value="Genomic_DNA"/>
</dbReference>
<feature type="signal peptide" evidence="1">
    <location>
        <begin position="1"/>
        <end position="19"/>
    </location>
</feature>
<gene>
    <name evidence="2" type="ORF">M153_6261000121</name>
</gene>
<reference evidence="2 3" key="1">
    <citation type="submission" date="2015-07" db="EMBL/GenBank/DDBJ databases">
        <title>The genome of Pseudoloma neurophilia, a relevant intracellular parasite of the zebrafish.</title>
        <authorList>
            <person name="Ndikumana S."/>
            <person name="Pelin A."/>
            <person name="Sanders J."/>
            <person name="Corradi N."/>
        </authorList>
    </citation>
    <scope>NUCLEOTIDE SEQUENCE [LARGE SCALE GENOMIC DNA]</scope>
    <source>
        <strain evidence="2 3">MK1</strain>
    </source>
</reference>
<protein>
    <submittedName>
        <fullName evidence="2">Uncharacterized protein</fullName>
    </submittedName>
</protein>
<organism evidence="2 3">
    <name type="scientific">Pseudoloma neurophilia</name>
    <dbReference type="NCBI Taxonomy" id="146866"/>
    <lineage>
        <taxon>Eukaryota</taxon>
        <taxon>Fungi</taxon>
        <taxon>Fungi incertae sedis</taxon>
        <taxon>Microsporidia</taxon>
        <taxon>Pseudoloma</taxon>
    </lineage>
</organism>
<proteinExistence type="predicted"/>
<feature type="non-terminal residue" evidence="2">
    <location>
        <position position="40"/>
    </location>
</feature>
<feature type="chain" id="PRO_5006398901" evidence="1">
    <location>
        <begin position="20"/>
        <end position="40"/>
    </location>
</feature>
<evidence type="ECO:0000256" key="1">
    <source>
        <dbReference type="SAM" id="SignalP"/>
    </source>
</evidence>
<name>A0A0R0LSF9_9MICR</name>
<keyword evidence="1" id="KW-0732">Signal</keyword>